<keyword evidence="2" id="KW-1185">Reference proteome</keyword>
<evidence type="ECO:0000313" key="2">
    <source>
        <dbReference type="Proteomes" id="UP001633002"/>
    </source>
</evidence>
<sequence length="616" mass="70077">MNSILLVNRPKLSRLHGYLYVRSILHNISKFGIYAAEIPNSDSFTVDIVDLSAVSSQISSRVFSAELLSTSRVATLLATAVEERISAQLKELFGIDDKENLQVLEERLRTQLKEESGYNESSSEYKKYWTRIPEVAQLYVKTFTVRAVHELQEELQVNFLDAPFEFIGRKWLLVEQYDEALAAFTKSVEISKREGPWWPQILCARHCYLAFVQAILGKKKQQLRTSLMGAAFAVAFKNSALETDLASSMLFNCSLFNLFIYLLDCKIDQQSWYDFHASVIGPFQKQMVQLCQMDKLDMNQDVVRVTQPGSVSCWKDFAVEVLKVATLEVPSKFPGWFLSWPFSARLPFLGYPFGEINGEVIPHAYPCIEIEELELPVPGGRQAESSSGPSSIPAREAHIEEVERVVYAFNSRLKMGTERGAALEELAHTGRDLAFWVRSAWTSASSASTSASTAASIPPENIRLTLVRLHTFSTILMIHKRVDLSKTMLQDLIMWLLDQTNFQFKEECLDLLVDYSEICALTYDREEQMNCCRKGLTLAKADRLLFWQFRFHLKLADFYLCMSNATQAEEELVSARHVMTQTSEPAKDELFMAQLEGMLDVLPHVSSHNEIFFSLT</sequence>
<gene>
    <name evidence="1" type="ORF">R1sor_000683</name>
</gene>
<evidence type="ECO:0000313" key="1">
    <source>
        <dbReference type="EMBL" id="KAL3682661.1"/>
    </source>
</evidence>
<reference evidence="1 2" key="1">
    <citation type="submission" date="2024-09" db="EMBL/GenBank/DDBJ databases">
        <title>Chromosome-scale assembly of Riccia sorocarpa.</title>
        <authorList>
            <person name="Paukszto L."/>
        </authorList>
    </citation>
    <scope>NUCLEOTIDE SEQUENCE [LARGE SCALE GENOMIC DNA]</scope>
    <source>
        <strain evidence="1">LP-2024</strain>
        <tissue evidence="1">Aerial parts of the thallus</tissue>
    </source>
</reference>
<protein>
    <submittedName>
        <fullName evidence="1">Uncharacterized protein</fullName>
    </submittedName>
</protein>
<name>A0ABD3GXZ9_9MARC</name>
<dbReference type="EMBL" id="JBJQOH010000006">
    <property type="protein sequence ID" value="KAL3682661.1"/>
    <property type="molecule type" value="Genomic_DNA"/>
</dbReference>
<proteinExistence type="predicted"/>
<accession>A0ABD3GXZ9</accession>
<dbReference type="Proteomes" id="UP001633002">
    <property type="component" value="Unassembled WGS sequence"/>
</dbReference>
<dbReference type="AlphaFoldDB" id="A0ABD3GXZ9"/>
<comment type="caution">
    <text evidence="1">The sequence shown here is derived from an EMBL/GenBank/DDBJ whole genome shotgun (WGS) entry which is preliminary data.</text>
</comment>
<organism evidence="1 2">
    <name type="scientific">Riccia sorocarpa</name>
    <dbReference type="NCBI Taxonomy" id="122646"/>
    <lineage>
        <taxon>Eukaryota</taxon>
        <taxon>Viridiplantae</taxon>
        <taxon>Streptophyta</taxon>
        <taxon>Embryophyta</taxon>
        <taxon>Marchantiophyta</taxon>
        <taxon>Marchantiopsida</taxon>
        <taxon>Marchantiidae</taxon>
        <taxon>Marchantiales</taxon>
        <taxon>Ricciaceae</taxon>
        <taxon>Riccia</taxon>
    </lineage>
</organism>